<dbReference type="GO" id="GO:0030527">
    <property type="term" value="F:structural constituent of chromatin"/>
    <property type="evidence" value="ECO:0007669"/>
    <property type="project" value="InterPro"/>
</dbReference>
<keyword evidence="2" id="KW-0226">DNA condensation</keyword>
<dbReference type="AlphaFoldDB" id="F8N692"/>
<keyword evidence="3 5" id="KW-0238">DNA-binding</keyword>
<dbReference type="PANTHER" id="PTHR33175:SF3">
    <property type="entry name" value="DNA-BINDING PROTEIN HU-BETA"/>
    <property type="match status" value="1"/>
</dbReference>
<dbReference type="Pfam" id="PF00216">
    <property type="entry name" value="Bac_DNA_binding"/>
    <property type="match status" value="1"/>
</dbReference>
<keyword evidence="6" id="KW-1185">Reference proteome</keyword>
<dbReference type="PROSITE" id="PS00045">
    <property type="entry name" value="HISTONE_LIKE"/>
    <property type="match status" value="1"/>
</dbReference>
<proteinExistence type="inferred from homology"/>
<evidence type="ECO:0000313" key="6">
    <source>
        <dbReference type="Proteomes" id="UP000002772"/>
    </source>
</evidence>
<protein>
    <submittedName>
        <fullName evidence="5">Histone family protein DNA-binding protein</fullName>
    </submittedName>
</protein>
<dbReference type="InterPro" id="IPR020816">
    <property type="entry name" value="Histone-like_DNA-bd_CS"/>
</dbReference>
<dbReference type="Proteomes" id="UP000002772">
    <property type="component" value="Unassembled WGS sequence"/>
</dbReference>
<accession>F8N692</accession>
<evidence type="ECO:0000256" key="4">
    <source>
        <dbReference type="RuleBase" id="RU003939"/>
    </source>
</evidence>
<evidence type="ECO:0000256" key="1">
    <source>
        <dbReference type="ARBA" id="ARBA00010529"/>
    </source>
</evidence>
<dbReference type="InterPro" id="IPR010992">
    <property type="entry name" value="IHF-like_DNA-bd_dom_sf"/>
</dbReference>
<dbReference type="GO" id="GO:0005829">
    <property type="term" value="C:cytosol"/>
    <property type="evidence" value="ECO:0007669"/>
    <property type="project" value="TreeGrafter"/>
</dbReference>
<evidence type="ECO:0000313" key="5">
    <source>
        <dbReference type="EMBL" id="EGN56173.1"/>
    </source>
</evidence>
<dbReference type="EMBL" id="GL945017">
    <property type="protein sequence ID" value="EGN56173.1"/>
    <property type="molecule type" value="Genomic_DNA"/>
</dbReference>
<dbReference type="Gene3D" id="4.10.520.10">
    <property type="entry name" value="IHF-like DNA-binding proteins"/>
    <property type="match status" value="1"/>
</dbReference>
<dbReference type="eggNOG" id="COG0776">
    <property type="taxonomic scope" value="Bacteria"/>
</dbReference>
<sequence>MTKADLIKKISEAAGINATEAKKALEATTDSIKQALVAGDKVQLIGFGTFSVTERPAREGKNPRTGEPLHIDAKKVAKFKAGAEFENQINA</sequence>
<dbReference type="RefSeq" id="WP_007573147.1">
    <property type="nucleotide sequence ID" value="NZ_BPTS01000001.1"/>
</dbReference>
<dbReference type="HOGENOM" id="CLU_105066_3_1_10"/>
<dbReference type="GO" id="GO:0003677">
    <property type="term" value="F:DNA binding"/>
    <property type="evidence" value="ECO:0007669"/>
    <property type="project" value="UniProtKB-KW"/>
</dbReference>
<dbReference type="OrthoDB" id="9799835at2"/>
<reference evidence="6" key="1">
    <citation type="journal article" date="2011" name="Stand. Genomic Sci.">
        <title>Non-contiguous finished genome sequence of the opportunistic oral pathogen Prevotella multisaccharivorax type strain (PPPA20).</title>
        <authorList>
            <person name="Pati A."/>
            <person name="Gronow S."/>
            <person name="Lu M."/>
            <person name="Lapidus A."/>
            <person name="Nolan M."/>
            <person name="Lucas S."/>
            <person name="Hammon N."/>
            <person name="Deshpande S."/>
            <person name="Cheng J.F."/>
            <person name="Tapia R."/>
            <person name="Han C."/>
            <person name="Goodwin L."/>
            <person name="Pitluck S."/>
            <person name="Liolios K."/>
            <person name="Pagani I."/>
            <person name="Mavromatis K."/>
            <person name="Mikhailova N."/>
            <person name="Huntemann M."/>
            <person name="Chen A."/>
            <person name="Palaniappan K."/>
            <person name="Land M."/>
            <person name="Hauser L."/>
            <person name="Detter J.C."/>
            <person name="Brambilla E.M."/>
            <person name="Rohde M."/>
            <person name="Goker M."/>
            <person name="Woyke T."/>
            <person name="Bristow J."/>
            <person name="Eisen J.A."/>
            <person name="Markowitz V."/>
            <person name="Hugenholtz P."/>
            <person name="Kyrpides N.C."/>
            <person name="Klenk H.P."/>
            <person name="Ivanova N."/>
        </authorList>
    </citation>
    <scope>NUCLEOTIDE SEQUENCE [LARGE SCALE GENOMIC DNA]</scope>
    <source>
        <strain evidence="6">DSM 17128</strain>
    </source>
</reference>
<dbReference type="SMART" id="SM00411">
    <property type="entry name" value="BHL"/>
    <property type="match status" value="1"/>
</dbReference>
<gene>
    <name evidence="5" type="ORF">Premu_0705</name>
</gene>
<evidence type="ECO:0000256" key="2">
    <source>
        <dbReference type="ARBA" id="ARBA00023067"/>
    </source>
</evidence>
<evidence type="ECO:0000256" key="3">
    <source>
        <dbReference type="ARBA" id="ARBA00023125"/>
    </source>
</evidence>
<name>F8N692_9BACT</name>
<dbReference type="STRING" id="688246.Premu_0705"/>
<comment type="similarity">
    <text evidence="1 4">Belongs to the bacterial histone-like protein family.</text>
</comment>
<dbReference type="SUPFAM" id="SSF47729">
    <property type="entry name" value="IHF-like DNA-binding proteins"/>
    <property type="match status" value="1"/>
</dbReference>
<organism evidence="5 6">
    <name type="scientific">Hallella multisaccharivorax DSM 17128</name>
    <dbReference type="NCBI Taxonomy" id="688246"/>
    <lineage>
        <taxon>Bacteria</taxon>
        <taxon>Pseudomonadati</taxon>
        <taxon>Bacteroidota</taxon>
        <taxon>Bacteroidia</taxon>
        <taxon>Bacteroidales</taxon>
        <taxon>Prevotellaceae</taxon>
        <taxon>Hallella</taxon>
    </lineage>
</organism>
<dbReference type="GO" id="GO:0030261">
    <property type="term" value="P:chromosome condensation"/>
    <property type="evidence" value="ECO:0007669"/>
    <property type="project" value="UniProtKB-KW"/>
</dbReference>
<dbReference type="CDD" id="cd13831">
    <property type="entry name" value="HU"/>
    <property type="match status" value="1"/>
</dbReference>
<dbReference type="InterPro" id="IPR000119">
    <property type="entry name" value="Hist_DNA-bd"/>
</dbReference>
<dbReference type="PRINTS" id="PR01727">
    <property type="entry name" value="DNABINDINGHU"/>
</dbReference>
<dbReference type="PANTHER" id="PTHR33175">
    <property type="entry name" value="DNA-BINDING PROTEIN HU"/>
    <property type="match status" value="1"/>
</dbReference>